<dbReference type="GO" id="GO:0000171">
    <property type="term" value="F:ribonuclease MRP activity"/>
    <property type="evidence" value="ECO:0007669"/>
    <property type="project" value="TreeGrafter"/>
</dbReference>
<dbReference type="GO" id="GO:0034965">
    <property type="term" value="P:intronic box C/D snoRNA processing"/>
    <property type="evidence" value="ECO:0007669"/>
    <property type="project" value="TreeGrafter"/>
</dbReference>
<keyword evidence="3" id="KW-1185">Reference proteome</keyword>
<accession>A0A8K0SPM3</accession>
<dbReference type="OrthoDB" id="5530243at2759"/>
<comment type="caution">
    <text evidence="2">The sequence shown here is derived from an EMBL/GenBank/DDBJ whole genome shotgun (WGS) entry which is preliminary data.</text>
</comment>
<evidence type="ECO:0000313" key="3">
    <source>
        <dbReference type="Proteomes" id="UP000813444"/>
    </source>
</evidence>
<dbReference type="InterPro" id="IPR049128">
    <property type="entry name" value="Pop8-like_dom"/>
</dbReference>
<dbReference type="GO" id="GO:0000172">
    <property type="term" value="C:ribonuclease MRP complex"/>
    <property type="evidence" value="ECO:0007669"/>
    <property type="project" value="InterPro"/>
</dbReference>
<dbReference type="Pfam" id="PF20976">
    <property type="entry name" value="Pop8"/>
    <property type="match status" value="1"/>
</dbReference>
<dbReference type="PANTHER" id="PTHR28173">
    <property type="entry name" value="RIBONUCLEASES P/MRP PROTEIN SUBUNIT POP8"/>
    <property type="match status" value="1"/>
</dbReference>
<dbReference type="GO" id="GO:0000294">
    <property type="term" value="P:nuclear-transcribed mRNA catabolic process, RNase MRP-dependent"/>
    <property type="evidence" value="ECO:0007669"/>
    <property type="project" value="TreeGrafter"/>
</dbReference>
<dbReference type="PANTHER" id="PTHR28173:SF1">
    <property type="entry name" value="RIBONUCLEASES P_MRP PROTEIN SUBUNIT POP8"/>
    <property type="match status" value="1"/>
</dbReference>
<feature type="domain" description="Ribonucleases P/MRP subunit Pop8-like" evidence="1">
    <location>
        <begin position="33"/>
        <end position="106"/>
    </location>
</feature>
<dbReference type="GO" id="GO:0004526">
    <property type="term" value="F:ribonuclease P activity"/>
    <property type="evidence" value="ECO:0007669"/>
    <property type="project" value="TreeGrafter"/>
</dbReference>
<dbReference type="GO" id="GO:0005655">
    <property type="term" value="C:nucleolar ribonuclease P complex"/>
    <property type="evidence" value="ECO:0007669"/>
    <property type="project" value="InterPro"/>
</dbReference>
<evidence type="ECO:0000313" key="2">
    <source>
        <dbReference type="EMBL" id="KAH7318720.1"/>
    </source>
</evidence>
<dbReference type="EMBL" id="JAGPNK010000007">
    <property type="protein sequence ID" value="KAH7318720.1"/>
    <property type="molecule type" value="Genomic_DNA"/>
</dbReference>
<dbReference type="Proteomes" id="UP000813444">
    <property type="component" value="Unassembled WGS sequence"/>
</dbReference>
<dbReference type="GO" id="GO:0008033">
    <property type="term" value="P:tRNA processing"/>
    <property type="evidence" value="ECO:0007669"/>
    <property type="project" value="InterPro"/>
</dbReference>
<evidence type="ECO:0000259" key="1">
    <source>
        <dbReference type="Pfam" id="PF20976"/>
    </source>
</evidence>
<protein>
    <recommendedName>
        <fullName evidence="1">Ribonucleases P/MRP subunit Pop8-like domain-containing protein</fullName>
    </recommendedName>
</protein>
<proteinExistence type="predicted"/>
<dbReference type="InterPro" id="IPR020347">
    <property type="entry name" value="Pop8"/>
</dbReference>
<name>A0A8K0SPM3_9HYPO</name>
<gene>
    <name evidence="2" type="ORF">B0I35DRAFT_250351</name>
</gene>
<dbReference type="AlphaFoldDB" id="A0A8K0SPM3"/>
<reference evidence="2" key="1">
    <citation type="journal article" date="2021" name="Nat. Commun.">
        <title>Genetic determinants of endophytism in the Arabidopsis root mycobiome.</title>
        <authorList>
            <person name="Mesny F."/>
            <person name="Miyauchi S."/>
            <person name="Thiergart T."/>
            <person name="Pickel B."/>
            <person name="Atanasova L."/>
            <person name="Karlsson M."/>
            <person name="Huettel B."/>
            <person name="Barry K.W."/>
            <person name="Haridas S."/>
            <person name="Chen C."/>
            <person name="Bauer D."/>
            <person name="Andreopoulos W."/>
            <person name="Pangilinan J."/>
            <person name="LaButti K."/>
            <person name="Riley R."/>
            <person name="Lipzen A."/>
            <person name="Clum A."/>
            <person name="Drula E."/>
            <person name="Henrissat B."/>
            <person name="Kohler A."/>
            <person name="Grigoriev I.V."/>
            <person name="Martin F.M."/>
            <person name="Hacquard S."/>
        </authorList>
    </citation>
    <scope>NUCLEOTIDE SEQUENCE</scope>
    <source>
        <strain evidence="2">MPI-CAGE-CH-0235</strain>
    </source>
</reference>
<sequence length="143" mass="15160">MSQSQDTSQASLVGKTGLQKSHDLLTCTARAPQFAYIHMELVTDDGGAAELDNIQVMSYCTAALRQFLGLTGMAIPLDILKAEGADCWVRVPAPDLGSVAAAVTAWKGTVDGDGRACLLRVKQCSDWLGTMVGGDGLDRLWDS</sequence>
<organism evidence="2 3">
    <name type="scientific">Stachybotrys elegans</name>
    <dbReference type="NCBI Taxonomy" id="80388"/>
    <lineage>
        <taxon>Eukaryota</taxon>
        <taxon>Fungi</taxon>
        <taxon>Dikarya</taxon>
        <taxon>Ascomycota</taxon>
        <taxon>Pezizomycotina</taxon>
        <taxon>Sordariomycetes</taxon>
        <taxon>Hypocreomycetidae</taxon>
        <taxon>Hypocreales</taxon>
        <taxon>Stachybotryaceae</taxon>
        <taxon>Stachybotrys</taxon>
    </lineage>
</organism>